<proteinExistence type="predicted"/>
<dbReference type="Proteomes" id="UP000272729">
    <property type="component" value="Unassembled WGS sequence"/>
</dbReference>
<keyword evidence="2" id="KW-0732">Signal</keyword>
<evidence type="ECO:0000256" key="1">
    <source>
        <dbReference type="SAM" id="MobiDB-lite"/>
    </source>
</evidence>
<accession>A0A495X9I0</accession>
<feature type="region of interest" description="Disordered" evidence="1">
    <location>
        <begin position="28"/>
        <end position="48"/>
    </location>
</feature>
<feature type="region of interest" description="Disordered" evidence="1">
    <location>
        <begin position="378"/>
        <end position="407"/>
    </location>
</feature>
<evidence type="ECO:0000313" key="5">
    <source>
        <dbReference type="Proteomes" id="UP000272729"/>
    </source>
</evidence>
<feature type="signal peptide" evidence="2">
    <location>
        <begin position="1"/>
        <end position="24"/>
    </location>
</feature>
<dbReference type="Pfam" id="PF25275">
    <property type="entry name" value="Golvesin_C"/>
    <property type="match status" value="1"/>
</dbReference>
<feature type="domain" description="Golvesin/Xly CBD-like" evidence="3">
    <location>
        <begin position="847"/>
        <end position="947"/>
    </location>
</feature>
<dbReference type="SUPFAM" id="SSF50969">
    <property type="entry name" value="YVTN repeat-like/Quinoprotein amine dehydrogenase"/>
    <property type="match status" value="1"/>
</dbReference>
<evidence type="ECO:0000256" key="2">
    <source>
        <dbReference type="SAM" id="SignalP"/>
    </source>
</evidence>
<feature type="chain" id="PRO_5019865854" description="Golvesin/Xly CBD-like domain-containing protein" evidence="2">
    <location>
        <begin position="25"/>
        <end position="1374"/>
    </location>
</feature>
<evidence type="ECO:0000259" key="3">
    <source>
        <dbReference type="Pfam" id="PF25275"/>
    </source>
</evidence>
<dbReference type="InterPro" id="IPR023346">
    <property type="entry name" value="Lysozyme-like_dom_sf"/>
</dbReference>
<protein>
    <recommendedName>
        <fullName evidence="3">Golvesin/Xly CBD-like domain-containing protein</fullName>
    </recommendedName>
</protein>
<gene>
    <name evidence="4" type="ORF">DFJ66_2465</name>
</gene>
<keyword evidence="5" id="KW-1185">Reference proteome</keyword>
<sequence length="1374" mass="146884">MRKPLVLLLCVLCSLWLMPGGAMATPADDDLPAPAPKPASPGSVRSTERAAVLGGGWERSTDRAVTTTGDGTGFHVLVAEARDGYRWRTAASLSEPGFDTDAWIGNACVTASGDRAVVAYAPRTFTNEAVLNDRGAFTAIVDLTGGPVRKLPVQTSLAYFNPGCGPTETAVLTQGGGEDLTATRLLRLDTVTGELAEPIDVPGQLTSAVPAADGIVAADSGAVVRVRPDGTRTVLTPANGVPYRLAADADGGVVYAQAEGESAASVRRVDPKAGNKVTELAAGGRTDVSVRSGRGGRVFVTGAGTARTATQSVSLVTVPDDVEMSLSGELAVTSVVRTENPDPRAAPADPTAPQRVDITATSLATSKAFTLSATPATGAGNGSAASPALGQASVTAGAPNDPADGDQRYCSVARNDPRNQAMQPKPRQVEWAVDQAVRGVLTVQRENNWKNLGMPAYTPQGLFPPTALDGGGNVPAQVLLGIATQESNTWQAAKFAVPGVTANPLIGNYFGIDYYDNDEGDDWTIRWDKADCGYGVMQITDGMRLAGKERPGETAMPYDKQRAIALDFAANIARGLRMLQDKWNETRRAGLKVNNGTADRLENWFFAVWAYNSGFHQNPGNGQPWGVGWLNNPANPRYPADRPPFMETSYADAAHPQHWPYPEKVLGFAGHPIELIESPGTLVHAFRPAWWLTDADRWAVKPPTVQFCDAGNQCVPGGTFLPGAEEVLGEPAGPCAHKNSADQYDLKCWYHQPNTWKANCQDSCGRELLRFDPGYAYQEDATSYPPVCSLSGLPSNALVVDNLPQNVPSIRPGCTKPPSSGTFSFTFGQAPNGTYPGKIDVHQIGAAYGGHFWMSNTHDSESREAVGTWTLNQTRTGPMKILAHIPDPGARTRLAEYRVNAEGGERGRFVSQEGSGNRWVAIGIFLFNGTQPRVSLSNRTADGDGTVRIAWDALAFVPVTGQYHEESVESVAVYDEDQNIDTAAPASWVAGPIAGNATLYQWGRDSAGRVLSASNLGSATRQVISAWKDQVEAAGSDPVDHPDGNSAGTWIGFAEPYTDRPTGDQRPGWFDDVDRFKIRTKATISFVTGDDARIIPGTEFAEYEHRTGNSHLPPFVVDLFAALETDYGITRPDLRYRMVDLNVHDGAWRSADPSRDGRLPGRAYAEGRQAPQLTDASGAAAPTNASCVRAQTTGGGSTGYRPILSQSGPVNAAAAWRDRIDGDGRIPAGLKQLVADVWEMFFNAGAIAGVSASAFNDAPPIWQELNFLACVDGTVRKVDQWTPILRASWMPDNYLYHRGLAIDRNGVRTGNSQPVLRGDWFNFTKLPAVDSDTAYGPCRGIGLHERAGNPWEITMVIPTDPGVNPPFRRFCSNA</sequence>
<dbReference type="InterPro" id="IPR011044">
    <property type="entry name" value="Quino_amine_DH_bsu"/>
</dbReference>
<dbReference type="InterPro" id="IPR033803">
    <property type="entry name" value="CBD-like_Golvesin-Xly"/>
</dbReference>
<dbReference type="EMBL" id="RBXR01000001">
    <property type="protein sequence ID" value="RKT69263.1"/>
    <property type="molecule type" value="Genomic_DNA"/>
</dbReference>
<evidence type="ECO:0000313" key="4">
    <source>
        <dbReference type="EMBL" id="RKT69263.1"/>
    </source>
</evidence>
<organism evidence="4 5">
    <name type="scientific">Saccharothrix variisporea</name>
    <dbReference type="NCBI Taxonomy" id="543527"/>
    <lineage>
        <taxon>Bacteria</taxon>
        <taxon>Bacillati</taxon>
        <taxon>Actinomycetota</taxon>
        <taxon>Actinomycetes</taxon>
        <taxon>Pseudonocardiales</taxon>
        <taxon>Pseudonocardiaceae</taxon>
        <taxon>Saccharothrix</taxon>
    </lineage>
</organism>
<reference evidence="4 5" key="1">
    <citation type="submission" date="2018-10" db="EMBL/GenBank/DDBJ databases">
        <title>Sequencing the genomes of 1000 actinobacteria strains.</title>
        <authorList>
            <person name="Klenk H.-P."/>
        </authorList>
    </citation>
    <scope>NUCLEOTIDE SEQUENCE [LARGE SCALE GENOMIC DNA]</scope>
    <source>
        <strain evidence="4 5">DSM 43911</strain>
    </source>
</reference>
<comment type="caution">
    <text evidence="4">The sequence shown here is derived from an EMBL/GenBank/DDBJ whole genome shotgun (WGS) entry which is preliminary data.</text>
</comment>
<name>A0A495X9I0_9PSEU</name>
<dbReference type="SUPFAM" id="SSF53955">
    <property type="entry name" value="Lysozyme-like"/>
    <property type="match status" value="1"/>
</dbReference>